<reference evidence="1" key="2">
    <citation type="submission" date="2012-06" db="EMBL/GenBank/DDBJ databases">
        <authorList>
            <person name="Yu Y."/>
            <person name="Currie J."/>
            <person name="Lomeli R."/>
            <person name="Angelova A."/>
            <person name="Collura K."/>
            <person name="Wissotski M."/>
            <person name="Campos D."/>
            <person name="Kudrna D."/>
            <person name="Golser W."/>
            <person name="Ashely E."/>
            <person name="Descour A."/>
            <person name="Fernandes J."/>
            <person name="Soderlund C."/>
            <person name="Walbot V."/>
        </authorList>
    </citation>
    <scope>NUCLEOTIDE SEQUENCE</scope>
    <source>
        <strain evidence="1">B73</strain>
    </source>
</reference>
<accession>C0PBU1</accession>
<sequence length="326" mass="34558">MIIITTTKKLYSRLCMNTCVRYKPALHVHPFQLRKAQSRRTSPSDGSVLTPTRPSLVMASTKACSKAVAFCAHATTVGCDRASEKSTWSEANSPRPSTRLAKYWLSKACGVTGSSCSAMLGSTPAGHAACRSSAYVAFIVGSTDCGWIRSANVLQCANPTVCAADKAIMSACDRLLRAKMLVSWSRLKDGGGSLPSTLVDMDTSPSSLPSSTAYDGPPASSMTSRVASARMSAHDTWLAHAGTASTAALAWMTVSKPSPARERLLGWSFSAVLFPVDTRITDASQPSTKQSWKKRRMVAPTATGCACTFLDTAARTMLSRSGHTAA</sequence>
<dbReference type="EMBL" id="BT065760">
    <property type="protein sequence ID" value="ACN31636.1"/>
    <property type="molecule type" value="mRNA"/>
</dbReference>
<evidence type="ECO:0000313" key="1">
    <source>
        <dbReference type="EMBL" id="ACN31636.1"/>
    </source>
</evidence>
<proteinExistence type="evidence at transcript level"/>
<name>C0PBU1_MAIZE</name>
<organism evidence="1">
    <name type="scientific">Zea mays</name>
    <name type="common">Maize</name>
    <dbReference type="NCBI Taxonomy" id="4577"/>
    <lineage>
        <taxon>Eukaryota</taxon>
        <taxon>Viridiplantae</taxon>
        <taxon>Streptophyta</taxon>
        <taxon>Embryophyta</taxon>
        <taxon>Tracheophyta</taxon>
        <taxon>Spermatophyta</taxon>
        <taxon>Magnoliopsida</taxon>
        <taxon>Liliopsida</taxon>
        <taxon>Poales</taxon>
        <taxon>Poaceae</taxon>
        <taxon>PACMAD clade</taxon>
        <taxon>Panicoideae</taxon>
        <taxon>Andropogonodae</taxon>
        <taxon>Andropogoneae</taxon>
        <taxon>Tripsacinae</taxon>
        <taxon>Zea</taxon>
    </lineage>
</organism>
<dbReference type="AlphaFoldDB" id="C0PBU1"/>
<protein>
    <submittedName>
        <fullName evidence="1">Uncharacterized protein</fullName>
    </submittedName>
</protein>
<reference evidence="1" key="1">
    <citation type="journal article" date="2009" name="PLoS Genet.">
        <title>Sequencing, mapping, and analysis of 27,455 maize full-length cDNAs.</title>
        <authorList>
            <person name="Soderlund C."/>
            <person name="Descour A."/>
            <person name="Kudrna D."/>
            <person name="Bomhoff M."/>
            <person name="Boyd L."/>
            <person name="Currie J."/>
            <person name="Angelova A."/>
            <person name="Collura K."/>
            <person name="Wissotski M."/>
            <person name="Ashley E."/>
            <person name="Morrow D."/>
            <person name="Fernandes J."/>
            <person name="Walbot V."/>
            <person name="Yu Y."/>
        </authorList>
    </citation>
    <scope>NUCLEOTIDE SEQUENCE</scope>
    <source>
        <strain evidence="1">B73</strain>
    </source>
</reference>